<comment type="caution">
    <text evidence="1">The sequence shown here is derived from an EMBL/GenBank/DDBJ whole genome shotgun (WGS) entry which is preliminary data.</text>
</comment>
<dbReference type="EMBL" id="CAKKLH010000307">
    <property type="protein sequence ID" value="CAH0110808.1"/>
    <property type="molecule type" value="Genomic_DNA"/>
</dbReference>
<accession>A0A8J2RYM6</accession>
<protein>
    <submittedName>
        <fullName evidence="1">Uncharacterized protein</fullName>
    </submittedName>
</protein>
<evidence type="ECO:0000313" key="2">
    <source>
        <dbReference type="Proteomes" id="UP000789390"/>
    </source>
</evidence>
<name>A0A8J2RYM6_9CRUS</name>
<dbReference type="OrthoDB" id="6621890at2759"/>
<dbReference type="AlphaFoldDB" id="A0A8J2RYM6"/>
<organism evidence="1 2">
    <name type="scientific">Daphnia galeata</name>
    <dbReference type="NCBI Taxonomy" id="27404"/>
    <lineage>
        <taxon>Eukaryota</taxon>
        <taxon>Metazoa</taxon>
        <taxon>Ecdysozoa</taxon>
        <taxon>Arthropoda</taxon>
        <taxon>Crustacea</taxon>
        <taxon>Branchiopoda</taxon>
        <taxon>Diplostraca</taxon>
        <taxon>Cladocera</taxon>
        <taxon>Anomopoda</taxon>
        <taxon>Daphniidae</taxon>
        <taxon>Daphnia</taxon>
    </lineage>
</organism>
<sequence length="423" mass="48819">MMLTLPCIGVMSYNSLDRVVELTQEYPIDTDVEVYSGRCNCQSSILLLILKKNFHQRFIFNTLRRFLSHYLALLNVALANLLENPKLQPLLPALSGFLRNLIGFTDENSHVVSRIPRIFNAIMNNNPHLHIGSEEYYMNLIQGLILNHGGEKLDEDIFQHLTHSSKDSSVPDVVNNLTLVISDVDRHITVQCRALIALRCLSSKYLDIATADHWNALLKKFYEMAESDKNVLYLEDALIGAIVEVLRYKMRRLDELRDDSSLVSERLRNTGSEMYQLTSELMGSSVLRIGHFSSSLYPQFHRDPGDSCNEFYWTLKRRHKPFPKSKWRYNLNGIIPHEPSVPIHPFDVFDYSDRKPLRMANIYIQVRNWKQKSVQSLKRKVLPCVKKTPSIFASLANSKLKMVSKRFIANSILCFYNPVDLIL</sequence>
<keyword evidence="2" id="KW-1185">Reference proteome</keyword>
<reference evidence="1" key="1">
    <citation type="submission" date="2021-11" db="EMBL/GenBank/DDBJ databases">
        <authorList>
            <person name="Schell T."/>
        </authorList>
    </citation>
    <scope>NUCLEOTIDE SEQUENCE</scope>
    <source>
        <strain evidence="1">M5</strain>
    </source>
</reference>
<proteinExistence type="predicted"/>
<evidence type="ECO:0000313" key="1">
    <source>
        <dbReference type="EMBL" id="CAH0110808.1"/>
    </source>
</evidence>
<dbReference type="Proteomes" id="UP000789390">
    <property type="component" value="Unassembled WGS sequence"/>
</dbReference>
<gene>
    <name evidence="1" type="ORF">DGAL_LOCUS14412</name>
</gene>
<dbReference type="SUPFAM" id="SSF48371">
    <property type="entry name" value="ARM repeat"/>
    <property type="match status" value="1"/>
</dbReference>
<dbReference type="InterPro" id="IPR016024">
    <property type="entry name" value="ARM-type_fold"/>
</dbReference>